<organism evidence="9 10">
    <name type="scientific">Xanthocytophaga flava</name>
    <dbReference type="NCBI Taxonomy" id="3048013"/>
    <lineage>
        <taxon>Bacteria</taxon>
        <taxon>Pseudomonadati</taxon>
        <taxon>Bacteroidota</taxon>
        <taxon>Cytophagia</taxon>
        <taxon>Cytophagales</taxon>
        <taxon>Rhodocytophagaceae</taxon>
        <taxon>Xanthocytophaga</taxon>
    </lineage>
</organism>
<comment type="caution">
    <text evidence="9">The sequence shown here is derived from an EMBL/GenBank/DDBJ whole genome shotgun (WGS) entry which is preliminary data.</text>
</comment>
<dbReference type="SUPFAM" id="SSF55781">
    <property type="entry name" value="GAF domain-like"/>
    <property type="match status" value="3"/>
</dbReference>
<protein>
    <submittedName>
        <fullName evidence="9">Sigma 54-interacting transcriptional regulator</fullName>
    </submittedName>
</protein>
<dbReference type="GO" id="GO:0005524">
    <property type="term" value="F:ATP binding"/>
    <property type="evidence" value="ECO:0007669"/>
    <property type="project" value="UniProtKB-KW"/>
</dbReference>
<dbReference type="InterPro" id="IPR009057">
    <property type="entry name" value="Homeodomain-like_sf"/>
</dbReference>
<dbReference type="InterPro" id="IPR058031">
    <property type="entry name" value="AAA_lid_NorR"/>
</dbReference>
<dbReference type="Gene3D" id="1.10.8.60">
    <property type="match status" value="1"/>
</dbReference>
<feature type="coiled-coil region" evidence="7">
    <location>
        <begin position="541"/>
        <end position="575"/>
    </location>
</feature>
<keyword evidence="7" id="KW-0175">Coiled coil</keyword>
<dbReference type="PROSITE" id="PS00676">
    <property type="entry name" value="SIGMA54_INTERACT_2"/>
    <property type="match status" value="1"/>
</dbReference>
<dbReference type="EMBL" id="JASJOS010000008">
    <property type="protein sequence ID" value="MDJ1482672.1"/>
    <property type="molecule type" value="Genomic_DNA"/>
</dbReference>
<accession>A0AAE3U8H5</accession>
<evidence type="ECO:0000259" key="8">
    <source>
        <dbReference type="PROSITE" id="PS50045"/>
    </source>
</evidence>
<dbReference type="FunFam" id="3.40.50.300:FF:000006">
    <property type="entry name" value="DNA-binding transcriptional regulator NtrC"/>
    <property type="match status" value="1"/>
</dbReference>
<dbReference type="Gene3D" id="3.40.50.300">
    <property type="entry name" value="P-loop containing nucleotide triphosphate hydrolases"/>
    <property type="match status" value="1"/>
</dbReference>
<evidence type="ECO:0000256" key="3">
    <source>
        <dbReference type="ARBA" id="ARBA00023015"/>
    </source>
</evidence>
<keyword evidence="1" id="KW-0547">Nucleotide-binding</keyword>
<dbReference type="Pfam" id="PF13185">
    <property type="entry name" value="GAF_2"/>
    <property type="match status" value="1"/>
</dbReference>
<proteinExistence type="predicted"/>
<dbReference type="Pfam" id="PF00158">
    <property type="entry name" value="Sigma54_activat"/>
    <property type="match status" value="1"/>
</dbReference>
<feature type="domain" description="Sigma-54 factor interaction" evidence="8">
    <location>
        <begin position="578"/>
        <end position="807"/>
    </location>
</feature>
<dbReference type="InterPro" id="IPR002078">
    <property type="entry name" value="Sigma_54_int"/>
</dbReference>
<dbReference type="PROSITE" id="PS00675">
    <property type="entry name" value="SIGMA54_INTERACT_1"/>
    <property type="match status" value="1"/>
</dbReference>
<keyword evidence="3" id="KW-0805">Transcription regulation</keyword>
<evidence type="ECO:0000313" key="10">
    <source>
        <dbReference type="Proteomes" id="UP001241110"/>
    </source>
</evidence>
<dbReference type="InterPro" id="IPR025662">
    <property type="entry name" value="Sigma_54_int_dom_ATP-bd_1"/>
</dbReference>
<keyword evidence="5" id="KW-0010">Activator</keyword>
<evidence type="ECO:0000256" key="4">
    <source>
        <dbReference type="ARBA" id="ARBA00023125"/>
    </source>
</evidence>
<evidence type="ECO:0000313" key="9">
    <source>
        <dbReference type="EMBL" id="MDJ1482672.1"/>
    </source>
</evidence>
<keyword evidence="2" id="KW-0067">ATP-binding</keyword>
<dbReference type="Pfam" id="PF01590">
    <property type="entry name" value="GAF"/>
    <property type="match status" value="1"/>
</dbReference>
<dbReference type="PANTHER" id="PTHR32071:SF57">
    <property type="entry name" value="C4-DICARBOXYLATE TRANSPORT TRANSCRIPTIONAL REGULATORY PROTEIN DCTD"/>
    <property type="match status" value="1"/>
</dbReference>
<keyword evidence="4" id="KW-0238">DNA-binding</keyword>
<dbReference type="InterPro" id="IPR027417">
    <property type="entry name" value="P-loop_NTPase"/>
</dbReference>
<dbReference type="FunFam" id="1.10.8.60:FF:000014">
    <property type="entry name" value="DNA-binding transcriptional regulator NtrC"/>
    <property type="match status" value="1"/>
</dbReference>
<sequence length="895" mass="101631">MDQTHWQDLERKLEEKEILLSLIRDIASIRNKEDLQHVLQIKLQKHLAVSGFRISLIDKASSQVVPFLIITGQYGQKNRELESELNRNLPLQDGIFDRVLETGSTVRTDLTAKSITTHTPKYIRLLKTTGLTEIVSVPLKSEEETIGVMCMIGDSKNKFRPEHYTLIESVSVQISIAVANIRANEAIARKEEEKSILLSLSNSMALVRSKQDLASTINQKLKELFFIKDFTIVALDQQDMTFGAYLFDEDNTPYLQKREYLQTIYSNFKFEKQFYDLVLQSDKPVIFDIKELASQKNASGHALFFHSIGIDFIIGAALRIGNTNFGVLWIQPENLTDFNTVNTTIFTGVCSQISIALSNIIANEALEKQYKEKEILLSLSNAIASTRDKTDLLKIITHQLKQLFNYNDASIIILDQEQQTYSAYLLDMEEKRTSHPDCLPNATGNYAVADRICDAILAAEGPIVFDNEELIEQGPVPSWLAFLHKTGIREMVSVALRYSNKNIGAFFLHSENKNYFKPYQLTLIQGISYQLSIAMANILANEEIARQLEEIKHYKSQLEEENQYLQEQVEKAYNHSELIGESQPMQKVFHMLSQVSFTNSTVLILGETGTGKELIARAVHNASSRKDKLMIKVNCAALPASLIESELFGHEKGAFTGAIERRIGKFEMAHKGTLFLDEIGELPLDLQVKLLRVLQEKEIERVGGQTTIKTDVRLIAATNRNLQKEVEAGRFRSDLYYRLHVFPIVMPPLRERKEDIPLLVTHFIKKYTKRTGREISTVTKNVMNALQAYHWPGNIRELEHFIERAVLLTSGNSIRQIDLPSFAGKRTVADSLENYSIKTLEENERDHILAVLRNCNGKVFGPGGAAELLDIHVSTLNSRMKKLGIKKEHIFVQKK</sequence>
<dbReference type="Gene3D" id="1.10.10.60">
    <property type="entry name" value="Homeodomain-like"/>
    <property type="match status" value="1"/>
</dbReference>
<dbReference type="InterPro" id="IPR025944">
    <property type="entry name" value="Sigma_54_int_dom_CS"/>
</dbReference>
<dbReference type="Gene3D" id="3.30.450.40">
    <property type="match status" value="3"/>
</dbReference>
<dbReference type="Pfam" id="PF25601">
    <property type="entry name" value="AAA_lid_14"/>
    <property type="match status" value="1"/>
</dbReference>
<evidence type="ECO:0000256" key="5">
    <source>
        <dbReference type="ARBA" id="ARBA00023159"/>
    </source>
</evidence>
<evidence type="ECO:0000256" key="1">
    <source>
        <dbReference type="ARBA" id="ARBA00022741"/>
    </source>
</evidence>
<dbReference type="InterPro" id="IPR003018">
    <property type="entry name" value="GAF"/>
</dbReference>
<reference evidence="9" key="1">
    <citation type="submission" date="2023-05" db="EMBL/GenBank/DDBJ databases">
        <authorList>
            <person name="Zhang X."/>
        </authorList>
    </citation>
    <scope>NUCLEOTIDE SEQUENCE</scope>
    <source>
        <strain evidence="9">YF14B1</strain>
    </source>
</reference>
<dbReference type="AlphaFoldDB" id="A0AAE3U8H5"/>
<dbReference type="SUPFAM" id="SSF52540">
    <property type="entry name" value="P-loop containing nucleoside triphosphate hydrolases"/>
    <property type="match status" value="1"/>
</dbReference>
<dbReference type="CDD" id="cd00009">
    <property type="entry name" value="AAA"/>
    <property type="match status" value="1"/>
</dbReference>
<dbReference type="InterPro" id="IPR003593">
    <property type="entry name" value="AAA+_ATPase"/>
</dbReference>
<name>A0AAE3U8H5_9BACT</name>
<dbReference type="PANTHER" id="PTHR32071">
    <property type="entry name" value="TRANSCRIPTIONAL REGULATORY PROTEIN"/>
    <property type="match status" value="1"/>
</dbReference>
<evidence type="ECO:0000256" key="7">
    <source>
        <dbReference type="SAM" id="Coils"/>
    </source>
</evidence>
<dbReference type="InterPro" id="IPR025943">
    <property type="entry name" value="Sigma_54_int_dom_ATP-bd_2"/>
</dbReference>
<evidence type="ECO:0000256" key="2">
    <source>
        <dbReference type="ARBA" id="ARBA00022840"/>
    </source>
</evidence>
<dbReference type="GO" id="GO:0006355">
    <property type="term" value="P:regulation of DNA-templated transcription"/>
    <property type="evidence" value="ECO:0007669"/>
    <property type="project" value="InterPro"/>
</dbReference>
<keyword evidence="6" id="KW-0804">Transcription</keyword>
<dbReference type="SMART" id="SM00065">
    <property type="entry name" value="GAF"/>
    <property type="match status" value="3"/>
</dbReference>
<dbReference type="GO" id="GO:0003677">
    <property type="term" value="F:DNA binding"/>
    <property type="evidence" value="ECO:0007669"/>
    <property type="project" value="UniProtKB-KW"/>
</dbReference>
<dbReference type="PROSITE" id="PS00688">
    <property type="entry name" value="SIGMA54_INTERACT_3"/>
    <property type="match status" value="1"/>
</dbReference>
<dbReference type="InterPro" id="IPR029016">
    <property type="entry name" value="GAF-like_dom_sf"/>
</dbReference>
<evidence type="ECO:0000256" key="6">
    <source>
        <dbReference type="ARBA" id="ARBA00023163"/>
    </source>
</evidence>
<dbReference type="RefSeq" id="WP_313981973.1">
    <property type="nucleotide sequence ID" value="NZ_JASJOS010000008.1"/>
</dbReference>
<dbReference type="SMART" id="SM00382">
    <property type="entry name" value="AAA"/>
    <property type="match status" value="1"/>
</dbReference>
<dbReference type="PROSITE" id="PS50045">
    <property type="entry name" value="SIGMA54_INTERACT_4"/>
    <property type="match status" value="1"/>
</dbReference>
<gene>
    <name evidence="9" type="ORF">QNI16_19385</name>
</gene>
<dbReference type="Proteomes" id="UP001241110">
    <property type="component" value="Unassembled WGS sequence"/>
</dbReference>
<dbReference type="SUPFAM" id="SSF46689">
    <property type="entry name" value="Homeodomain-like"/>
    <property type="match status" value="1"/>
</dbReference>